<organism evidence="2 3">
    <name type="scientific">Xylocopilactobacillus apicola</name>
    <dbReference type="NCBI Taxonomy" id="2932184"/>
    <lineage>
        <taxon>Bacteria</taxon>
        <taxon>Bacillati</taxon>
        <taxon>Bacillota</taxon>
        <taxon>Bacilli</taxon>
        <taxon>Lactobacillales</taxon>
        <taxon>Lactobacillaceae</taxon>
        <taxon>Xylocopilactobacillus</taxon>
    </lineage>
</organism>
<accession>A0AAU9D8L7</accession>
<keyword evidence="1" id="KW-0472">Membrane</keyword>
<dbReference type="AlphaFoldDB" id="A0AAU9D8L7"/>
<feature type="transmembrane region" description="Helical" evidence="1">
    <location>
        <begin position="5"/>
        <end position="25"/>
    </location>
</feature>
<evidence type="ECO:0000313" key="2">
    <source>
        <dbReference type="EMBL" id="BDR58685.1"/>
    </source>
</evidence>
<keyword evidence="1" id="KW-0812">Transmembrane</keyword>
<sequence>MHKIFIRISLTVLIFLSFYLSFIIWTNNGGLRKNAVISSKNMTQVDYSRNLTNLYTPIKIFYVDQDSNKNLIPGRTNEVTAEVKRRLKNLNLKKLSAYNVDTNKHYESIIDNNNSVQLYYQSPLSIKILAQVFGFKFDKDIGEFPANRIIIAEVSPIECEIYFANDKTRKYYYSSLNLETDKIFSLAKNAKNRILIKERKSHDNFITLFQSPVPLKSYTYLIKTLDDSYYVSSFMSNDGSAGLTFDSKTNTYKKGLTKTLTIDNKTGTVHFVDYHLEEKDVPHDLTSLLNLSKGVMQIIGNPFNSFRYFSNPEHNRVVFRSYIDGFPVFFSQKNGDISLSWGKTSESLYFANSTLEVPISTSQNSRMLEETDTLIEKLNRKGIATKDIQDIQIGYSMVKNRESTEVVDLLPQYFVKLNGTYRAAATILNQNLGGS</sequence>
<evidence type="ECO:0008006" key="4">
    <source>
        <dbReference type="Google" id="ProtNLM"/>
    </source>
</evidence>
<dbReference type="KEGG" id="xap:XA3_11260"/>
<evidence type="ECO:0000256" key="1">
    <source>
        <dbReference type="SAM" id="Phobius"/>
    </source>
</evidence>
<dbReference type="CDD" id="cd15787">
    <property type="entry name" value="YycH_N"/>
    <property type="match status" value="1"/>
</dbReference>
<dbReference type="RefSeq" id="WP_317636555.1">
    <property type="nucleotide sequence ID" value="NZ_AP026802.1"/>
</dbReference>
<keyword evidence="1" id="KW-1133">Transmembrane helix</keyword>
<keyword evidence="3" id="KW-1185">Reference proteome</keyword>
<protein>
    <recommendedName>
        <fullName evidence="4">Regulatory protein YycH domain-containing protein</fullName>
    </recommendedName>
</protein>
<dbReference type="EMBL" id="AP026802">
    <property type="protein sequence ID" value="BDR58685.1"/>
    <property type="molecule type" value="Genomic_DNA"/>
</dbReference>
<dbReference type="InterPro" id="IPR042274">
    <property type="entry name" value="YycH/YycI_2"/>
</dbReference>
<proteinExistence type="predicted"/>
<dbReference type="Gene3D" id="3.10.450.310">
    <property type="match status" value="1"/>
</dbReference>
<reference evidence="2 3" key="1">
    <citation type="journal article" date="2023" name="Microbiol. Spectr.">
        <title>Symbiosis of Carpenter Bees with Uncharacterized Lactic Acid Bacteria Showing NAD Auxotrophy.</title>
        <authorList>
            <person name="Kawasaki S."/>
            <person name="Ozawa K."/>
            <person name="Mori T."/>
            <person name="Yamamoto A."/>
            <person name="Ito M."/>
            <person name="Ohkuma M."/>
            <person name="Sakamoto M."/>
            <person name="Matsutani M."/>
        </authorList>
    </citation>
    <scope>NUCLEOTIDE SEQUENCE [LARGE SCALE GENOMIC DNA]</scope>
    <source>
        <strain evidence="2 3">XA3</strain>
    </source>
</reference>
<name>A0AAU9D8L7_9LACO</name>
<gene>
    <name evidence="2" type="ORF">XA3_11260</name>
</gene>
<evidence type="ECO:0000313" key="3">
    <source>
        <dbReference type="Proteomes" id="UP001321861"/>
    </source>
</evidence>
<dbReference type="Proteomes" id="UP001321861">
    <property type="component" value="Chromosome"/>
</dbReference>
<dbReference type="Gene3D" id="3.30.310.160">
    <property type="entry name" value="YycH protein, domain 2"/>
    <property type="match status" value="1"/>
</dbReference>